<dbReference type="SUPFAM" id="SSF46626">
    <property type="entry name" value="Cytochrome c"/>
    <property type="match status" value="1"/>
</dbReference>
<dbReference type="EMBL" id="JBHSPH010000003">
    <property type="protein sequence ID" value="MFC5863195.1"/>
    <property type="molecule type" value="Genomic_DNA"/>
</dbReference>
<dbReference type="RefSeq" id="WP_263339745.1">
    <property type="nucleotide sequence ID" value="NZ_JAGSYH010000005.1"/>
</dbReference>
<keyword evidence="1 4" id="KW-0349">Heme</keyword>
<evidence type="ECO:0000313" key="7">
    <source>
        <dbReference type="EMBL" id="MFC5863195.1"/>
    </source>
</evidence>
<dbReference type="Pfam" id="PF16694">
    <property type="entry name" value="Cytochrome_P460"/>
    <property type="match status" value="1"/>
</dbReference>
<sequence length="294" mass="31636">MPELMKKSVDLPWTDKRGGNDHRVGPKQKLMLSMTSAILGVLLQGCTADKHPSPEETTLANAAKDVAIPLEAGKKKNPLPETDEVVSQGQEVFLGSCAQCHGADGRGDTSVGRNMTPPAMDLSSSHVQHWSDAEVFWIIQNGVRLTGMPAWKSSISENDTWKLARFIHKLPGLNAVSASTAVTSQTQTANSTQDKYALKIRGGLAFSEFRGYESWPVIAISHNGDKLAAILGNPVMIDAFKSGIPGNGKPFPDGAKMVKIHWNAQVNVGEPGAPTVPGTQHDVDLMLNLTRIQK</sequence>
<accession>A0ABW1EGC2</accession>
<evidence type="ECO:0000256" key="4">
    <source>
        <dbReference type="PROSITE-ProRule" id="PRU00433"/>
    </source>
</evidence>
<evidence type="ECO:0000256" key="2">
    <source>
        <dbReference type="ARBA" id="ARBA00022723"/>
    </source>
</evidence>
<evidence type="ECO:0000256" key="5">
    <source>
        <dbReference type="SAM" id="MobiDB-lite"/>
    </source>
</evidence>
<keyword evidence="8" id="KW-1185">Reference proteome</keyword>
<evidence type="ECO:0000259" key="6">
    <source>
        <dbReference type="PROSITE" id="PS51007"/>
    </source>
</evidence>
<dbReference type="Gene3D" id="3.50.70.20">
    <property type="entry name" value="Cytochrome P460"/>
    <property type="match status" value="1"/>
</dbReference>
<gene>
    <name evidence="7" type="ORF">ACFPT7_12895</name>
</gene>
<dbReference type="PROSITE" id="PS51007">
    <property type="entry name" value="CYTC"/>
    <property type="match status" value="1"/>
</dbReference>
<evidence type="ECO:0000313" key="8">
    <source>
        <dbReference type="Proteomes" id="UP001596091"/>
    </source>
</evidence>
<evidence type="ECO:0000256" key="3">
    <source>
        <dbReference type="ARBA" id="ARBA00023004"/>
    </source>
</evidence>
<dbReference type="Proteomes" id="UP001596091">
    <property type="component" value="Unassembled WGS sequence"/>
</dbReference>
<keyword evidence="2 4" id="KW-0479">Metal-binding</keyword>
<feature type="compositionally biased region" description="Basic and acidic residues" evidence="5">
    <location>
        <begin position="1"/>
        <end position="24"/>
    </location>
</feature>
<dbReference type="InterPro" id="IPR032033">
    <property type="entry name" value="Cytochrome_P460"/>
</dbReference>
<evidence type="ECO:0000256" key="1">
    <source>
        <dbReference type="ARBA" id="ARBA00022617"/>
    </source>
</evidence>
<organism evidence="7 8">
    <name type="scientific">Acidicapsa dinghuensis</name>
    <dbReference type="NCBI Taxonomy" id="2218256"/>
    <lineage>
        <taxon>Bacteria</taxon>
        <taxon>Pseudomonadati</taxon>
        <taxon>Acidobacteriota</taxon>
        <taxon>Terriglobia</taxon>
        <taxon>Terriglobales</taxon>
        <taxon>Acidobacteriaceae</taxon>
        <taxon>Acidicapsa</taxon>
    </lineage>
</organism>
<reference evidence="8" key="1">
    <citation type="journal article" date="2019" name="Int. J. Syst. Evol. Microbiol.">
        <title>The Global Catalogue of Microorganisms (GCM) 10K type strain sequencing project: providing services to taxonomists for standard genome sequencing and annotation.</title>
        <authorList>
            <consortium name="The Broad Institute Genomics Platform"/>
            <consortium name="The Broad Institute Genome Sequencing Center for Infectious Disease"/>
            <person name="Wu L."/>
            <person name="Ma J."/>
        </authorList>
    </citation>
    <scope>NUCLEOTIDE SEQUENCE [LARGE SCALE GENOMIC DNA]</scope>
    <source>
        <strain evidence="8">JCM 4087</strain>
    </source>
</reference>
<dbReference type="InterPro" id="IPR009056">
    <property type="entry name" value="Cyt_c-like_dom"/>
</dbReference>
<comment type="caution">
    <text evidence="7">The sequence shown here is derived from an EMBL/GenBank/DDBJ whole genome shotgun (WGS) entry which is preliminary data.</text>
</comment>
<dbReference type="InterPro" id="IPR038142">
    <property type="entry name" value="Cytochrome_P460_sp"/>
</dbReference>
<feature type="region of interest" description="Disordered" evidence="5">
    <location>
        <begin position="1"/>
        <end position="25"/>
    </location>
</feature>
<keyword evidence="3 4" id="KW-0408">Iron</keyword>
<protein>
    <submittedName>
        <fullName evidence="7">C-type cytochrome</fullName>
    </submittedName>
</protein>
<dbReference type="Gene3D" id="1.10.760.10">
    <property type="entry name" value="Cytochrome c-like domain"/>
    <property type="match status" value="1"/>
</dbReference>
<dbReference type="Pfam" id="PF13442">
    <property type="entry name" value="Cytochrome_CBB3"/>
    <property type="match status" value="1"/>
</dbReference>
<feature type="domain" description="Cytochrome c" evidence="6">
    <location>
        <begin position="84"/>
        <end position="171"/>
    </location>
</feature>
<name>A0ABW1EGC2_9BACT</name>
<dbReference type="InterPro" id="IPR036909">
    <property type="entry name" value="Cyt_c-like_dom_sf"/>
</dbReference>
<proteinExistence type="predicted"/>